<protein>
    <submittedName>
        <fullName evidence="6">Integrase/recombinase XerD</fullName>
    </submittedName>
</protein>
<organism evidence="6 7">
    <name type="scientific">Variovorax paradoxus</name>
    <dbReference type="NCBI Taxonomy" id="34073"/>
    <lineage>
        <taxon>Bacteria</taxon>
        <taxon>Pseudomonadati</taxon>
        <taxon>Pseudomonadota</taxon>
        <taxon>Betaproteobacteria</taxon>
        <taxon>Burkholderiales</taxon>
        <taxon>Comamonadaceae</taxon>
        <taxon>Variovorax</taxon>
    </lineage>
</organism>
<keyword evidence="3" id="KW-0238">DNA-binding</keyword>
<evidence type="ECO:0000313" key="7">
    <source>
        <dbReference type="Proteomes" id="UP001224845"/>
    </source>
</evidence>
<dbReference type="Pfam" id="PF00589">
    <property type="entry name" value="Phage_integrase"/>
    <property type="match status" value="1"/>
</dbReference>
<dbReference type="GO" id="GO:0015074">
    <property type="term" value="P:DNA integration"/>
    <property type="evidence" value="ECO:0007669"/>
    <property type="project" value="UniProtKB-KW"/>
</dbReference>
<comment type="caution">
    <text evidence="6">The sequence shown here is derived from an EMBL/GenBank/DDBJ whole genome shotgun (WGS) entry which is preliminary data.</text>
</comment>
<evidence type="ECO:0000313" key="6">
    <source>
        <dbReference type="EMBL" id="MDP9974555.1"/>
    </source>
</evidence>
<dbReference type="Proteomes" id="UP001224845">
    <property type="component" value="Unassembled WGS sequence"/>
</dbReference>
<evidence type="ECO:0000256" key="3">
    <source>
        <dbReference type="ARBA" id="ARBA00023125"/>
    </source>
</evidence>
<keyword evidence="2" id="KW-0229">DNA integration</keyword>
<dbReference type="GO" id="GO:0003677">
    <property type="term" value="F:DNA binding"/>
    <property type="evidence" value="ECO:0007669"/>
    <property type="project" value="UniProtKB-KW"/>
</dbReference>
<dbReference type="PROSITE" id="PS51898">
    <property type="entry name" value="TYR_RECOMBINASE"/>
    <property type="match status" value="1"/>
</dbReference>
<evidence type="ECO:0000256" key="2">
    <source>
        <dbReference type="ARBA" id="ARBA00022908"/>
    </source>
</evidence>
<dbReference type="AlphaFoldDB" id="A0AAW8ENG2"/>
<dbReference type="InterPro" id="IPR011010">
    <property type="entry name" value="DNA_brk_join_enz"/>
</dbReference>
<name>A0AAW8ENG2_VARPD</name>
<dbReference type="PANTHER" id="PTHR30349">
    <property type="entry name" value="PHAGE INTEGRASE-RELATED"/>
    <property type="match status" value="1"/>
</dbReference>
<dbReference type="EMBL" id="JAUSRV010000018">
    <property type="protein sequence ID" value="MDP9974555.1"/>
    <property type="molecule type" value="Genomic_DNA"/>
</dbReference>
<dbReference type="Gene3D" id="1.10.443.10">
    <property type="entry name" value="Intergrase catalytic core"/>
    <property type="match status" value="1"/>
</dbReference>
<dbReference type="GO" id="GO:0006310">
    <property type="term" value="P:DNA recombination"/>
    <property type="evidence" value="ECO:0007669"/>
    <property type="project" value="UniProtKB-KW"/>
</dbReference>
<keyword evidence="4" id="KW-0233">DNA recombination</keyword>
<dbReference type="PANTHER" id="PTHR30349:SF41">
    <property type="entry name" value="INTEGRASE_RECOMBINASE PROTEIN MJ0367-RELATED"/>
    <property type="match status" value="1"/>
</dbReference>
<sequence length="145" mass="16188">MTVADVLDVRGDLHQEITLRKTKGDKPRTAYLSNATLRRELLAYLGARRNEEGILFNLAAALFKSRKGGHFNPNTMQQLIRHLHVRAGINGGRSHSGRRWFATELIARGTDLKAVSVLMGHSSVAMTAQYAEDNPQRLRRIAADL</sequence>
<dbReference type="InterPro" id="IPR002104">
    <property type="entry name" value="Integrase_catalytic"/>
</dbReference>
<dbReference type="CDD" id="cd00397">
    <property type="entry name" value="DNA_BRE_C"/>
    <property type="match status" value="1"/>
</dbReference>
<proteinExistence type="inferred from homology"/>
<dbReference type="SUPFAM" id="SSF56349">
    <property type="entry name" value="DNA breaking-rejoining enzymes"/>
    <property type="match status" value="1"/>
</dbReference>
<accession>A0AAW8ENG2</accession>
<comment type="similarity">
    <text evidence="1">Belongs to the 'phage' integrase family.</text>
</comment>
<gene>
    <name evidence="6" type="ORF">J2W39_005824</name>
</gene>
<dbReference type="InterPro" id="IPR050090">
    <property type="entry name" value="Tyrosine_recombinase_XerCD"/>
</dbReference>
<evidence type="ECO:0000256" key="4">
    <source>
        <dbReference type="ARBA" id="ARBA00023172"/>
    </source>
</evidence>
<evidence type="ECO:0000259" key="5">
    <source>
        <dbReference type="PROSITE" id="PS51898"/>
    </source>
</evidence>
<reference evidence="6" key="1">
    <citation type="submission" date="2023-07" db="EMBL/GenBank/DDBJ databases">
        <title>Sorghum-associated microbial communities from plants grown in Nebraska, USA.</title>
        <authorList>
            <person name="Schachtman D."/>
        </authorList>
    </citation>
    <scope>NUCLEOTIDE SEQUENCE</scope>
    <source>
        <strain evidence="6">DS3315</strain>
    </source>
</reference>
<evidence type="ECO:0000256" key="1">
    <source>
        <dbReference type="ARBA" id="ARBA00008857"/>
    </source>
</evidence>
<dbReference type="InterPro" id="IPR013762">
    <property type="entry name" value="Integrase-like_cat_sf"/>
</dbReference>
<feature type="domain" description="Tyr recombinase" evidence="5">
    <location>
        <begin position="1"/>
        <end position="143"/>
    </location>
</feature>